<dbReference type="PROSITE" id="PS00061">
    <property type="entry name" value="ADH_SHORT"/>
    <property type="match status" value="1"/>
</dbReference>
<proteinExistence type="inferred from homology"/>
<name>A0A4U9RQ44_HATHI</name>
<dbReference type="PRINTS" id="PR00081">
    <property type="entry name" value="GDHRDH"/>
</dbReference>
<reference evidence="4 5" key="1">
    <citation type="submission" date="2019-05" db="EMBL/GenBank/DDBJ databases">
        <authorList>
            <consortium name="Pathogen Informatics"/>
        </authorList>
    </citation>
    <scope>NUCLEOTIDE SEQUENCE [LARGE SCALE GENOMIC DNA]</scope>
    <source>
        <strain evidence="4 5">NCTC503</strain>
    </source>
</reference>
<dbReference type="InterPro" id="IPR020904">
    <property type="entry name" value="Sc_DH/Rdtase_CS"/>
</dbReference>
<gene>
    <name evidence="4" type="primary">fabG_2</name>
    <name evidence="4" type="ORF">NCTC503_02153</name>
</gene>
<keyword evidence="3" id="KW-0753">Steroid metabolism</keyword>
<keyword evidence="2 4" id="KW-0560">Oxidoreductase</keyword>
<dbReference type="Proteomes" id="UP000308489">
    <property type="component" value="Chromosome 1"/>
</dbReference>
<protein>
    <submittedName>
        <fullName evidence="4">3-ketoacyl-ACP reductase</fullName>
        <ecNumber evidence="4">1.1.1.100</ecNumber>
    </submittedName>
</protein>
<dbReference type="NCBIfam" id="NF009466">
    <property type="entry name" value="PRK12826.1-2"/>
    <property type="match status" value="1"/>
</dbReference>
<dbReference type="Gene3D" id="3.40.50.720">
    <property type="entry name" value="NAD(P)-binding Rossmann-like Domain"/>
    <property type="match status" value="1"/>
</dbReference>
<dbReference type="EMBL" id="LR590481">
    <property type="protein sequence ID" value="VTQ93646.1"/>
    <property type="molecule type" value="Genomic_DNA"/>
</dbReference>
<accession>A0A4U9RQ44</accession>
<sequence length="244" mass="26668">MLENKNVVITGGSKGIGKAIVEAFIQKKANIIFTYNNSEEEANSIIEQNANYKHLLKAYKLDVTNSTEISTFEEYIEELIPNVDILVNNAGIVHDDSFIFMDNLKWDSVIKTNLYGCFYICKAILPMISSKKGGSIINISSTSAVKGAPGQSNYCASKAGIIGLTKSLAREFAKKNIRVNAVAPGFIDTDMIDTDNKKIQESIREISMKRLGKPEEVANVVVFLASEAASYITAQTIVVDGGRV</sequence>
<dbReference type="PANTHER" id="PTHR42879:SF2">
    <property type="entry name" value="3-OXOACYL-[ACYL-CARRIER-PROTEIN] REDUCTASE FABG"/>
    <property type="match status" value="1"/>
</dbReference>
<dbReference type="KEGG" id="hhw:NCTC503_02153"/>
<comment type="similarity">
    <text evidence="1">Belongs to the short-chain dehydrogenases/reductases (SDR) family.</text>
</comment>
<dbReference type="PRINTS" id="PR00080">
    <property type="entry name" value="SDRFAMILY"/>
</dbReference>
<organism evidence="4 5">
    <name type="scientific">Hathewaya histolytica</name>
    <name type="common">Clostridium histolyticum</name>
    <dbReference type="NCBI Taxonomy" id="1498"/>
    <lineage>
        <taxon>Bacteria</taxon>
        <taxon>Bacillati</taxon>
        <taxon>Bacillota</taxon>
        <taxon>Clostridia</taxon>
        <taxon>Eubacteriales</taxon>
        <taxon>Clostridiaceae</taxon>
        <taxon>Hathewaya</taxon>
    </lineage>
</organism>
<dbReference type="AlphaFoldDB" id="A0A4U9RQ44"/>
<dbReference type="InterPro" id="IPR002347">
    <property type="entry name" value="SDR_fam"/>
</dbReference>
<evidence type="ECO:0000256" key="3">
    <source>
        <dbReference type="ARBA" id="ARBA00023221"/>
    </source>
</evidence>
<dbReference type="OrthoDB" id="9803333at2"/>
<keyword evidence="5" id="KW-1185">Reference proteome</keyword>
<dbReference type="GO" id="GO:0004316">
    <property type="term" value="F:3-oxoacyl-[acyl-carrier-protein] reductase (NADPH) activity"/>
    <property type="evidence" value="ECO:0007669"/>
    <property type="project" value="UniProtKB-EC"/>
</dbReference>
<dbReference type="PANTHER" id="PTHR42879">
    <property type="entry name" value="3-OXOACYL-(ACYL-CARRIER-PROTEIN) REDUCTASE"/>
    <property type="match status" value="1"/>
</dbReference>
<dbReference type="EC" id="1.1.1.100" evidence="4"/>
<dbReference type="SUPFAM" id="SSF51735">
    <property type="entry name" value="NAD(P)-binding Rossmann-fold domains"/>
    <property type="match status" value="1"/>
</dbReference>
<dbReference type="FunFam" id="3.40.50.720:FF:000173">
    <property type="entry name" value="3-oxoacyl-[acyl-carrier protein] reductase"/>
    <property type="match status" value="1"/>
</dbReference>
<evidence type="ECO:0000256" key="2">
    <source>
        <dbReference type="ARBA" id="ARBA00023002"/>
    </source>
</evidence>
<evidence type="ECO:0000313" key="4">
    <source>
        <dbReference type="EMBL" id="VTQ93646.1"/>
    </source>
</evidence>
<dbReference type="InterPro" id="IPR036291">
    <property type="entry name" value="NAD(P)-bd_dom_sf"/>
</dbReference>
<dbReference type="Pfam" id="PF13561">
    <property type="entry name" value="adh_short_C2"/>
    <property type="match status" value="1"/>
</dbReference>
<evidence type="ECO:0000313" key="5">
    <source>
        <dbReference type="Proteomes" id="UP000308489"/>
    </source>
</evidence>
<dbReference type="RefSeq" id="WP_138210718.1">
    <property type="nucleotide sequence ID" value="NZ_CBCRUQ010000013.1"/>
</dbReference>
<dbReference type="GO" id="GO:0008202">
    <property type="term" value="P:steroid metabolic process"/>
    <property type="evidence" value="ECO:0007669"/>
    <property type="project" value="UniProtKB-KW"/>
</dbReference>
<evidence type="ECO:0000256" key="1">
    <source>
        <dbReference type="ARBA" id="ARBA00006484"/>
    </source>
</evidence>
<dbReference type="GO" id="GO:0032787">
    <property type="term" value="P:monocarboxylic acid metabolic process"/>
    <property type="evidence" value="ECO:0007669"/>
    <property type="project" value="UniProtKB-ARBA"/>
</dbReference>
<dbReference type="InterPro" id="IPR050259">
    <property type="entry name" value="SDR"/>
</dbReference>
<keyword evidence="3" id="KW-0443">Lipid metabolism</keyword>